<comment type="caution">
    <text evidence="2">The sequence shown here is derived from an EMBL/GenBank/DDBJ whole genome shotgun (WGS) entry which is preliminary data.</text>
</comment>
<dbReference type="STRING" id="1122991.GCA_000613445_01928"/>
<evidence type="ECO:0000313" key="3">
    <source>
        <dbReference type="Proteomes" id="UP000248314"/>
    </source>
</evidence>
<dbReference type="OrthoDB" id="1058023at2"/>
<evidence type="ECO:0000313" key="2">
    <source>
        <dbReference type="EMBL" id="PXX21444.1"/>
    </source>
</evidence>
<name>A0A318HSH4_9BACT</name>
<keyword evidence="3" id="KW-1185">Reference proteome</keyword>
<reference evidence="2 3" key="1">
    <citation type="submission" date="2018-05" db="EMBL/GenBank/DDBJ databases">
        <title>Genomic Encyclopedia of Type Strains, Phase I: the one thousand microbial genomes (KMG-I) project.</title>
        <authorList>
            <person name="Kyrpides N."/>
        </authorList>
    </citation>
    <scope>NUCLEOTIDE SEQUENCE [LARGE SCALE GENOMIC DNA]</scope>
    <source>
        <strain evidence="2 3">DSM 15611</strain>
    </source>
</reference>
<proteinExistence type="predicted"/>
<keyword evidence="1" id="KW-0732">Signal</keyword>
<feature type="chain" id="PRO_5016338933" description="WG repeat protein" evidence="1">
    <location>
        <begin position="20"/>
        <end position="520"/>
    </location>
</feature>
<evidence type="ECO:0000256" key="1">
    <source>
        <dbReference type="SAM" id="SignalP"/>
    </source>
</evidence>
<feature type="signal peptide" evidence="1">
    <location>
        <begin position="1"/>
        <end position="19"/>
    </location>
</feature>
<dbReference type="AlphaFoldDB" id="A0A318HSH4"/>
<protein>
    <recommendedName>
        <fullName evidence="4">WG repeat protein</fullName>
    </recommendedName>
</protein>
<dbReference type="EMBL" id="QJJX01000019">
    <property type="protein sequence ID" value="PXX21444.1"/>
    <property type="molecule type" value="Genomic_DNA"/>
</dbReference>
<dbReference type="RefSeq" id="WP_025815964.1">
    <property type="nucleotide sequence ID" value="NZ_BAIZ01000015.1"/>
</dbReference>
<gene>
    <name evidence="2" type="ORF">EJ73_01725</name>
</gene>
<evidence type="ECO:0008006" key="4">
    <source>
        <dbReference type="Google" id="ProtNLM"/>
    </source>
</evidence>
<dbReference type="Proteomes" id="UP000248314">
    <property type="component" value="Unassembled WGS sequence"/>
</dbReference>
<organism evidence="2 3">
    <name type="scientific">Hoylesella shahii DSM 15611 = JCM 12083</name>
    <dbReference type="NCBI Taxonomy" id="1122991"/>
    <lineage>
        <taxon>Bacteria</taxon>
        <taxon>Pseudomonadati</taxon>
        <taxon>Bacteroidota</taxon>
        <taxon>Bacteroidia</taxon>
        <taxon>Bacteroidales</taxon>
        <taxon>Prevotellaceae</taxon>
        <taxon>Hoylesella</taxon>
    </lineage>
</organism>
<accession>A0A318HSH4</accession>
<sequence length="520" mass="58500">MKKTLFSFCALVLCLSASAQLVETPKGKLIDHMYRSSSSWVKKGWTGTEPGRYDGLVSKVVVGEDGCLYVYNPVSVFDSKSWLKLDPLSAGKYRAKLPQVIFKDNNGGDDDDEGANTERKFLLNRMSIKDNNQYEVVSKDNNFMDFSWDGQTLKMLGVGNKNEILGIVYDNGSWENRYGDWNVTIESFENTPVTPPANAKPVQYTLSSKEETSPRVIDAAIDGNDIYLKGISKTSKLANVWVKLTQNGNTAEMLTNQYLGTTVRTDFVRFSNDASVYHTYAAAYSDASTLASKLTFSVNAETGVLTCNNVLKIVFGKRSTENASVDGMETFESLVLTPFVKKAAKPAAPTLHYRSAVDSYDYSLTTITLAFYVRNVDESGNYLDPNNMYYNVYINDNPQPFKFLKSQYYYLEKDMVDIPFYYQDKRNEDFKVADDQRILHFYDAHIKKLTVVMVYEQDGKKYQSEPMSTNVVTSGIDKVTTDNKVVVGYYGVDGSKRQQLEKGVNVVKYSDGSSKKIIVK</sequence>